<comment type="catalytic activity">
    <reaction evidence="1 7 8">
        <text>ATP-dependent breakage, passage and rejoining of double-stranded DNA.</text>
        <dbReference type="EC" id="5.6.2.2"/>
    </reaction>
</comment>
<dbReference type="GO" id="GO:0005524">
    <property type="term" value="F:ATP binding"/>
    <property type="evidence" value="ECO:0007669"/>
    <property type="project" value="InterPro"/>
</dbReference>
<organism evidence="10">
    <name type="scientific">Bosea sp. NBC_00436</name>
    <dbReference type="NCBI Taxonomy" id="2969620"/>
    <lineage>
        <taxon>Bacteria</taxon>
        <taxon>Pseudomonadati</taxon>
        <taxon>Pseudomonadota</taxon>
        <taxon>Alphaproteobacteria</taxon>
        <taxon>Hyphomicrobiales</taxon>
        <taxon>Boseaceae</taxon>
        <taxon>Bosea</taxon>
    </lineage>
</organism>
<proteinExistence type="inferred from homology"/>
<feature type="site" description="Interaction with DNA" evidence="7">
    <location>
        <position position="83"/>
    </location>
</feature>
<comment type="subunit">
    <text evidence="7">Heterotetramer composed of ParC and ParE.</text>
</comment>
<evidence type="ECO:0000256" key="8">
    <source>
        <dbReference type="PROSITE-ProRule" id="PRU01384"/>
    </source>
</evidence>
<comment type="subcellular location">
    <subcellularLocation>
        <location evidence="7">Cell membrane</location>
        <topology evidence="7">Peripheral membrane protein</topology>
    </subcellularLocation>
</comment>
<evidence type="ECO:0000256" key="4">
    <source>
        <dbReference type="ARBA" id="ARBA00023125"/>
    </source>
</evidence>
<evidence type="ECO:0000313" key="10">
    <source>
        <dbReference type="EMBL" id="UZF88185.1"/>
    </source>
</evidence>
<dbReference type="PANTHER" id="PTHR43493:SF1">
    <property type="entry name" value="DNA TOPOISOMERASE 4 SUBUNIT A"/>
    <property type="match status" value="1"/>
</dbReference>
<dbReference type="Gene3D" id="2.120.10.90">
    <property type="entry name" value="DNA gyrase/topoisomerase IV, subunit A, C-terminal"/>
    <property type="match status" value="1"/>
</dbReference>
<sequence length="748" mass="83317">MGKPVDPPPEDEAERIDLKSALEERYLAYALSTIMHRALPDARDGLKPVHRRILHAMRLLRLDPGQVHKKCARIVGDVIGKFHPHGDQSVYDALVRLAQDFAQRYPLVDGQGNFGNIDGDNAAAYRYTEARMTEVARLLLDGIDEDAVDFRETYNGEDEEPVVLPAAFPNLLANGSQGIAVGMATSIPPHNAAELCDAALYLIQHPETSSEQLMTFVPGPDFPTGGIIVESRASMAETYRTGRGAFRTRARWHVEDQGRGTWLAVVTEIPYMVSKGRLIEKIAELLNDKKLPLVADLRDESAEDIRIVIEPRARNVDPNLMMESLFRLSELEARISMNMNVLTGGLVPRVLGLAEALRAWLDHRREVLQRRSRFRLGQIDKRLEILRGLLIVYLDLDRVIKIIREEDEPKIELMKVFDLTEIQANAILDTRLRALRKLEEMQLKTELDELTKEKEQIETLLGSEATQWKTIAWDIRQVKKTFGPETAIGKRRTDFADMPETADIDLTQAMVEREPITVVISKKGWIRALKGHVQDKSSFSFKGDDALQTAFFTETTAKVLVLASNGKVFTLDASKLPGGRGFGDPIRLMIELEETAEIVSAFPYKPGSKLLMVTSEGRGFVAPADDVVANTRKGRQVLNVDGTHVAMLAAPADGDHVAIIGENRKLLCFPISEVAEMGRGKGVRLQRYKDGGLSDAKTFNLADGLTWLDTSGRTWTVTQADLLEWLGHRAEAGRLPPKGFPKSNTFGG</sequence>
<dbReference type="HAMAP" id="MF_00936">
    <property type="entry name" value="ParC_type1"/>
    <property type="match status" value="1"/>
</dbReference>
<dbReference type="InterPro" id="IPR005742">
    <property type="entry name" value="TopoIV_A_Gneg"/>
</dbReference>
<dbReference type="InterPro" id="IPR002205">
    <property type="entry name" value="Topo_IIA_dom_A"/>
</dbReference>
<dbReference type="Gene3D" id="1.10.268.10">
    <property type="entry name" value="Topoisomerase, domain 3"/>
    <property type="match status" value="1"/>
</dbReference>
<dbReference type="GO" id="GO:0007059">
    <property type="term" value="P:chromosome segregation"/>
    <property type="evidence" value="ECO:0007669"/>
    <property type="project" value="UniProtKB-UniRule"/>
</dbReference>
<comment type="function">
    <text evidence="7">Topoisomerase IV is essential for chromosome segregation. It relaxes supercoiled DNA. Performs the decatenation events required during the replication of a circular DNA molecule.</text>
</comment>
<dbReference type="Gene3D" id="3.30.1360.40">
    <property type="match status" value="1"/>
</dbReference>
<dbReference type="PROSITE" id="PS52040">
    <property type="entry name" value="TOPO_IIA"/>
    <property type="match status" value="1"/>
</dbReference>
<dbReference type="NCBIfam" id="NF004044">
    <property type="entry name" value="PRK05561.1"/>
    <property type="match status" value="1"/>
</dbReference>
<dbReference type="GO" id="GO:0003918">
    <property type="term" value="F:DNA topoisomerase type II (double strand cut, ATP-hydrolyzing) activity"/>
    <property type="evidence" value="ECO:0007669"/>
    <property type="project" value="UniProtKB-UniRule"/>
</dbReference>
<dbReference type="EC" id="5.6.2.2" evidence="7"/>
<dbReference type="AlphaFoldDB" id="A0A9E7ZLR8"/>
<name>A0A9E7ZLR8_9HYPH</name>
<evidence type="ECO:0000256" key="2">
    <source>
        <dbReference type="ARBA" id="ARBA00022475"/>
    </source>
</evidence>
<dbReference type="Pfam" id="PF03989">
    <property type="entry name" value="DNA_gyraseA_C"/>
    <property type="match status" value="2"/>
</dbReference>
<keyword evidence="2 7" id="KW-1003">Cell membrane</keyword>
<feature type="domain" description="Topo IIA-type catalytic" evidence="9">
    <location>
        <begin position="39"/>
        <end position="504"/>
    </location>
</feature>
<feature type="site" description="Interaction with DNA" evidence="7">
    <location>
        <position position="85"/>
    </location>
</feature>
<dbReference type="InterPro" id="IPR013758">
    <property type="entry name" value="Topo_IIA_A/C_ab"/>
</dbReference>
<dbReference type="GO" id="GO:0003677">
    <property type="term" value="F:DNA binding"/>
    <property type="evidence" value="ECO:0007669"/>
    <property type="project" value="UniProtKB-UniRule"/>
</dbReference>
<dbReference type="GO" id="GO:0006265">
    <property type="term" value="P:DNA topological change"/>
    <property type="evidence" value="ECO:0007669"/>
    <property type="project" value="UniProtKB-UniRule"/>
</dbReference>
<dbReference type="GO" id="GO:0005737">
    <property type="term" value="C:cytoplasm"/>
    <property type="evidence" value="ECO:0007669"/>
    <property type="project" value="TreeGrafter"/>
</dbReference>
<dbReference type="GO" id="GO:0009330">
    <property type="term" value="C:DNA topoisomerase type II (double strand cut, ATP-hydrolyzing) complex"/>
    <property type="evidence" value="ECO:0007669"/>
    <property type="project" value="TreeGrafter"/>
</dbReference>
<keyword evidence="4 7" id="KW-0238">DNA-binding</keyword>
<evidence type="ECO:0000256" key="5">
    <source>
        <dbReference type="ARBA" id="ARBA00023136"/>
    </source>
</evidence>
<dbReference type="CDD" id="cd00187">
    <property type="entry name" value="TOP4c"/>
    <property type="match status" value="1"/>
</dbReference>
<dbReference type="GO" id="GO:0005694">
    <property type="term" value="C:chromosome"/>
    <property type="evidence" value="ECO:0007669"/>
    <property type="project" value="InterPro"/>
</dbReference>
<dbReference type="Gene3D" id="3.90.199.10">
    <property type="entry name" value="Topoisomerase II, domain 5"/>
    <property type="match status" value="1"/>
</dbReference>
<reference evidence="10" key="1">
    <citation type="submission" date="2022-08" db="EMBL/GenBank/DDBJ databases">
        <title>Complete Genome Sequences of 2 Bosea sp. soil isolates.</title>
        <authorList>
            <person name="Alvarez Arevalo M."/>
            <person name="Sterndorff E.B."/>
            <person name="Faurdal D."/>
            <person name="Joergensen T.S."/>
            <person name="Weber T."/>
        </authorList>
    </citation>
    <scope>NUCLEOTIDE SEQUENCE</scope>
    <source>
        <strain evidence="10">NBC_00436</strain>
    </source>
</reference>
<dbReference type="InterPro" id="IPR050220">
    <property type="entry name" value="Type_II_DNA_Topoisomerases"/>
</dbReference>
<dbReference type="InterPro" id="IPR035516">
    <property type="entry name" value="Gyrase/topoIV_suA_C"/>
</dbReference>
<feature type="active site" description="O-(5'-phospho-DNA)-tyrosine intermediate" evidence="7 8">
    <location>
        <position position="127"/>
    </location>
</feature>
<keyword evidence="3 7" id="KW-0799">Topoisomerase</keyword>
<dbReference type="InterPro" id="IPR013760">
    <property type="entry name" value="Topo_IIA-like_dom_sf"/>
</dbReference>
<keyword evidence="5 7" id="KW-0472">Membrane</keyword>
<keyword evidence="6 7" id="KW-0413">Isomerase</keyword>
<evidence type="ECO:0000256" key="1">
    <source>
        <dbReference type="ARBA" id="ARBA00000185"/>
    </source>
</evidence>
<protein>
    <recommendedName>
        <fullName evidence="7">DNA topoisomerase 4 subunit A</fullName>
        <ecNumber evidence="7">5.6.2.2</ecNumber>
    </recommendedName>
    <alternativeName>
        <fullName evidence="7">Topoisomerase IV subunit A</fullName>
    </alternativeName>
</protein>
<dbReference type="EMBL" id="CP102774">
    <property type="protein sequence ID" value="UZF88185.1"/>
    <property type="molecule type" value="Genomic_DNA"/>
</dbReference>
<evidence type="ECO:0000259" key="9">
    <source>
        <dbReference type="PROSITE" id="PS52040"/>
    </source>
</evidence>
<feature type="site" description="Interaction with DNA" evidence="7">
    <location>
        <position position="47"/>
    </location>
</feature>
<evidence type="ECO:0000256" key="7">
    <source>
        <dbReference type="HAMAP-Rule" id="MF_00936"/>
    </source>
</evidence>
<dbReference type="NCBIfam" id="TIGR01062">
    <property type="entry name" value="parC_Gneg"/>
    <property type="match status" value="1"/>
</dbReference>
<feature type="site" description="Transition state stabilizer" evidence="7">
    <location>
        <position position="126"/>
    </location>
</feature>
<gene>
    <name evidence="7 10" type="primary">parC</name>
    <name evidence="10" type="ORF">NWE54_05180</name>
</gene>
<dbReference type="Pfam" id="PF00521">
    <property type="entry name" value="DNA_topoisoIV"/>
    <property type="match status" value="1"/>
</dbReference>
<comment type="similarity">
    <text evidence="7">Belongs to the type II topoisomerase GyrA/ParC subunit family. ParC type 1 subfamily.</text>
</comment>
<dbReference type="PANTHER" id="PTHR43493">
    <property type="entry name" value="DNA GYRASE/TOPOISOMERASE SUBUNIT A"/>
    <property type="match status" value="1"/>
</dbReference>
<dbReference type="SUPFAM" id="SSF101904">
    <property type="entry name" value="GyrA/ParC C-terminal domain-like"/>
    <property type="match status" value="1"/>
</dbReference>
<dbReference type="GO" id="GO:0019897">
    <property type="term" value="C:extrinsic component of plasma membrane"/>
    <property type="evidence" value="ECO:0007669"/>
    <property type="project" value="UniProtKB-UniRule"/>
</dbReference>
<evidence type="ECO:0000256" key="3">
    <source>
        <dbReference type="ARBA" id="ARBA00023029"/>
    </source>
</evidence>
<dbReference type="SUPFAM" id="SSF56719">
    <property type="entry name" value="Type II DNA topoisomerase"/>
    <property type="match status" value="1"/>
</dbReference>
<evidence type="ECO:0000256" key="6">
    <source>
        <dbReference type="ARBA" id="ARBA00023235"/>
    </source>
</evidence>
<accession>A0A9E7ZLR8</accession>
<dbReference type="InterPro" id="IPR013757">
    <property type="entry name" value="Topo_IIA_A_a_sf"/>
</dbReference>
<dbReference type="InterPro" id="IPR006691">
    <property type="entry name" value="GyrA/parC_rep"/>
</dbReference>
<dbReference type="SMART" id="SM00434">
    <property type="entry name" value="TOP4c"/>
    <property type="match status" value="1"/>
</dbReference>